<feature type="region of interest" description="Disordered" evidence="1">
    <location>
        <begin position="42"/>
        <end position="63"/>
    </location>
</feature>
<gene>
    <name evidence="2" type="ORF">PG994_003650</name>
</gene>
<evidence type="ECO:0000313" key="3">
    <source>
        <dbReference type="Proteomes" id="UP001480595"/>
    </source>
</evidence>
<organism evidence="2 3">
    <name type="scientific">Apiospora phragmitis</name>
    <dbReference type="NCBI Taxonomy" id="2905665"/>
    <lineage>
        <taxon>Eukaryota</taxon>
        <taxon>Fungi</taxon>
        <taxon>Dikarya</taxon>
        <taxon>Ascomycota</taxon>
        <taxon>Pezizomycotina</taxon>
        <taxon>Sordariomycetes</taxon>
        <taxon>Xylariomycetidae</taxon>
        <taxon>Amphisphaeriales</taxon>
        <taxon>Apiosporaceae</taxon>
        <taxon>Apiospora</taxon>
    </lineage>
</organism>
<protein>
    <submittedName>
        <fullName evidence="2">Uncharacterized protein</fullName>
    </submittedName>
</protein>
<dbReference type="GeneID" id="92088122"/>
<dbReference type="RefSeq" id="XP_066719337.1">
    <property type="nucleotide sequence ID" value="XM_066855059.1"/>
</dbReference>
<evidence type="ECO:0000256" key="1">
    <source>
        <dbReference type="SAM" id="MobiDB-lite"/>
    </source>
</evidence>
<dbReference type="EMBL" id="JAQQWL010000004">
    <property type="protein sequence ID" value="KAK8076378.1"/>
    <property type="molecule type" value="Genomic_DNA"/>
</dbReference>
<evidence type="ECO:0000313" key="2">
    <source>
        <dbReference type="EMBL" id="KAK8076378.1"/>
    </source>
</evidence>
<sequence>MTDEDMEIITGNSHTDQVEDIDIDLNYTSGQMDDDMILGDYDQIADGQPHSPEAGDEQMAEGR</sequence>
<dbReference type="Proteomes" id="UP001480595">
    <property type="component" value="Unassembled WGS sequence"/>
</dbReference>
<name>A0ABR1VYT5_9PEZI</name>
<feature type="compositionally biased region" description="Acidic residues" evidence="1">
    <location>
        <begin position="54"/>
        <end position="63"/>
    </location>
</feature>
<accession>A0ABR1VYT5</accession>
<comment type="caution">
    <text evidence="2">The sequence shown here is derived from an EMBL/GenBank/DDBJ whole genome shotgun (WGS) entry which is preliminary data.</text>
</comment>
<proteinExistence type="predicted"/>
<reference evidence="2 3" key="1">
    <citation type="submission" date="2023-01" db="EMBL/GenBank/DDBJ databases">
        <title>Analysis of 21 Apiospora genomes using comparative genomics revels a genus with tremendous synthesis potential of carbohydrate active enzymes and secondary metabolites.</title>
        <authorList>
            <person name="Sorensen T."/>
        </authorList>
    </citation>
    <scope>NUCLEOTIDE SEQUENCE [LARGE SCALE GENOMIC DNA]</scope>
    <source>
        <strain evidence="2 3">CBS 135458</strain>
    </source>
</reference>
<keyword evidence="3" id="KW-1185">Reference proteome</keyword>